<dbReference type="KEGG" id="lck:HN018_20810"/>
<gene>
    <name evidence="3" type="ORF">HN018_20810</name>
</gene>
<organism evidence="3 4">
    <name type="scientific">Lichenicola cladoniae</name>
    <dbReference type="NCBI Taxonomy" id="1484109"/>
    <lineage>
        <taxon>Bacteria</taxon>
        <taxon>Pseudomonadati</taxon>
        <taxon>Pseudomonadota</taxon>
        <taxon>Alphaproteobacteria</taxon>
        <taxon>Acetobacterales</taxon>
        <taxon>Acetobacteraceae</taxon>
        <taxon>Lichenicola</taxon>
    </lineage>
</organism>
<protein>
    <recommendedName>
        <fullName evidence="2">Putative auto-transporter adhesin head GIN domain-containing protein</fullName>
    </recommendedName>
</protein>
<evidence type="ECO:0000313" key="4">
    <source>
        <dbReference type="Proteomes" id="UP000500767"/>
    </source>
</evidence>
<evidence type="ECO:0000313" key="3">
    <source>
        <dbReference type="EMBL" id="QKE92150.1"/>
    </source>
</evidence>
<keyword evidence="1" id="KW-0472">Membrane</keyword>
<dbReference type="Gene3D" id="2.160.20.120">
    <property type="match status" value="1"/>
</dbReference>
<feature type="transmembrane region" description="Helical" evidence="1">
    <location>
        <begin position="21"/>
        <end position="37"/>
    </location>
</feature>
<reference evidence="3 4" key="1">
    <citation type="journal article" date="2014" name="World J. Microbiol. Biotechnol.">
        <title>Biodiversity and physiological characteristics of Antarctic and Arctic lichens-associated bacteria.</title>
        <authorList>
            <person name="Lee Y.M."/>
            <person name="Kim E.H."/>
            <person name="Lee H.K."/>
            <person name="Hong S.G."/>
        </authorList>
    </citation>
    <scope>NUCLEOTIDE SEQUENCE [LARGE SCALE GENOMIC DNA]</scope>
    <source>
        <strain evidence="3 4">PAMC 26569</strain>
    </source>
</reference>
<keyword evidence="4" id="KW-1185">Reference proteome</keyword>
<dbReference type="InterPro" id="IPR021255">
    <property type="entry name" value="DUF2807"/>
</dbReference>
<evidence type="ECO:0000259" key="2">
    <source>
        <dbReference type="Pfam" id="PF10988"/>
    </source>
</evidence>
<accession>A0A6M8HV07</accession>
<dbReference type="Proteomes" id="UP000500767">
    <property type="component" value="Chromosome"/>
</dbReference>
<dbReference type="Pfam" id="PF10988">
    <property type="entry name" value="DUF2807"/>
    <property type="match status" value="1"/>
</dbReference>
<feature type="domain" description="Putative auto-transporter adhesin head GIN" evidence="2">
    <location>
        <begin position="199"/>
        <end position="289"/>
    </location>
</feature>
<dbReference type="RefSeq" id="WP_171837014.1">
    <property type="nucleotide sequence ID" value="NZ_CP053708.1"/>
</dbReference>
<keyword evidence="1" id="KW-0812">Transmembrane</keyword>
<dbReference type="AlphaFoldDB" id="A0A6M8HV07"/>
<name>A0A6M8HV07_9PROT</name>
<dbReference type="EMBL" id="CP053708">
    <property type="protein sequence ID" value="QKE92150.1"/>
    <property type="molecule type" value="Genomic_DNA"/>
</dbReference>
<sequence length="368" mass="37784">MPLFPIHDFARADDIRMRRRRAAFLIVGIVALPWMLFSGPAHRESRRQHTSDPFDLRIDKALSDIKLPRVVISELPQSLPGGPSRRFAIEGDTLTLDLSCATSVTLMPATDLGNEATLSVRQGQEETLQAVTTAGGTVTQPSSCRGGSDADFTLQVDPGRSLRVVQHGDIEIHGGRFTGPVAIDGLGSGTVRLAGVGGLSDHQRGSGDVIIDDISGRLDVVLSGSGELQIRHGHVSSMSATAAGSSDFSTGDAVIDNAQVQLAGSGDLTMGMVTGGLDAGTSGSGDITIASVTADAVRLTGGGSGDITIRAGTIGKLAAARRGSGDLVVQAIVGSGTVIHHGTGDVSVPHVTGTLTRTGGNNEDGDDD</sequence>
<keyword evidence="1" id="KW-1133">Transmembrane helix</keyword>
<proteinExistence type="predicted"/>
<evidence type="ECO:0000256" key="1">
    <source>
        <dbReference type="SAM" id="Phobius"/>
    </source>
</evidence>